<evidence type="ECO:0000313" key="4">
    <source>
        <dbReference type="Proteomes" id="UP000824070"/>
    </source>
</evidence>
<dbReference type="InterPro" id="IPR018520">
    <property type="entry name" value="UPP_synth-like_CS"/>
</dbReference>
<feature type="binding site" evidence="2">
    <location>
        <begin position="58"/>
        <end position="60"/>
    </location>
    <ligand>
        <name>substrate</name>
    </ligand>
</feature>
<feature type="binding site" evidence="2">
    <location>
        <position position="62"/>
    </location>
    <ligand>
        <name>substrate</name>
    </ligand>
</feature>
<dbReference type="InterPro" id="IPR001441">
    <property type="entry name" value="UPP_synth-like"/>
</dbReference>
<accession>A0A9D1LN28</accession>
<evidence type="ECO:0000256" key="1">
    <source>
        <dbReference type="ARBA" id="ARBA00022679"/>
    </source>
</evidence>
<feature type="binding site" evidence="2">
    <location>
        <position position="13"/>
    </location>
    <ligand>
        <name>Mg(2+)</name>
        <dbReference type="ChEBI" id="CHEBI:18420"/>
    </ligand>
</feature>
<reference evidence="3" key="1">
    <citation type="submission" date="2020-10" db="EMBL/GenBank/DDBJ databases">
        <authorList>
            <person name="Gilroy R."/>
        </authorList>
    </citation>
    <scope>NUCLEOTIDE SEQUENCE</scope>
    <source>
        <strain evidence="3">ChiGjej1B1-22543</strain>
    </source>
</reference>
<dbReference type="FunFam" id="3.40.1180.10:FF:000001">
    <property type="entry name" value="(2E,6E)-farnesyl-diphosphate-specific ditrans,polycis-undecaprenyl-diphosphate synthase"/>
    <property type="match status" value="1"/>
</dbReference>
<dbReference type="PROSITE" id="PS01066">
    <property type="entry name" value="UPP_SYNTHASE"/>
    <property type="match status" value="1"/>
</dbReference>
<dbReference type="EC" id="2.5.1.-" evidence="2"/>
<organism evidence="3 4">
    <name type="scientific">Candidatus Alloenteromonas pullicola</name>
    <dbReference type="NCBI Taxonomy" id="2840784"/>
    <lineage>
        <taxon>Bacteria</taxon>
        <taxon>Bacillati</taxon>
        <taxon>Bacillota</taxon>
        <taxon>Bacillota incertae sedis</taxon>
        <taxon>Candidatus Alloenteromonas</taxon>
    </lineage>
</organism>
<keyword evidence="2" id="KW-0460">Magnesium</keyword>
<dbReference type="HAMAP" id="MF_01139">
    <property type="entry name" value="ISPT"/>
    <property type="match status" value="1"/>
</dbReference>
<feature type="active site" description="Proton acceptor" evidence="2">
    <location>
        <position position="61"/>
    </location>
</feature>
<dbReference type="Pfam" id="PF01255">
    <property type="entry name" value="Prenyltransf"/>
    <property type="match status" value="1"/>
</dbReference>
<gene>
    <name evidence="3" type="primary">uppS</name>
    <name evidence="3" type="ORF">IAC52_00845</name>
</gene>
<dbReference type="PANTHER" id="PTHR10291">
    <property type="entry name" value="DEHYDRODOLICHYL DIPHOSPHATE SYNTHASE FAMILY MEMBER"/>
    <property type="match status" value="1"/>
</dbReference>
<sequence>MTKPLRHIAFIMDGNGRWAKARGLPRTLGHKKACEMLRGIFDACYEQHIYAMSFFAFSTENWNRPEDEITHLMDYLEEFFKKNMDYLLSKGARVIVSGDLSRLRPSTRETCLRAIEESKGNDACVLNVCLNYGGRDDIVHACRNIAEDVKSGKIEGKDIDERLFASYLYTAGLPDVDLLVRTSGEQRISNYMLYQIAYAELVFTPVKWPDFDKAALIDCLKEYCGRIRRFGGLKNE</sequence>
<evidence type="ECO:0000313" key="3">
    <source>
        <dbReference type="EMBL" id="HIU44835.1"/>
    </source>
</evidence>
<dbReference type="Gene3D" id="3.40.1180.10">
    <property type="entry name" value="Decaprenyl diphosphate synthase-like"/>
    <property type="match status" value="1"/>
</dbReference>
<feature type="binding site" evidence="2">
    <location>
        <position position="26"/>
    </location>
    <ligand>
        <name>substrate</name>
    </ligand>
</feature>
<feature type="binding site" evidence="2">
    <location>
        <begin position="187"/>
        <end position="189"/>
    </location>
    <ligand>
        <name>substrate</name>
    </ligand>
</feature>
<dbReference type="AlphaFoldDB" id="A0A9D1LN28"/>
<keyword evidence="1 2" id="KW-0808">Transferase</keyword>
<comment type="cofactor">
    <cofactor evidence="2">
        <name>Mg(2+)</name>
        <dbReference type="ChEBI" id="CHEBI:18420"/>
    </cofactor>
    <text evidence="2">Binds 2 magnesium ions per subunit.</text>
</comment>
<comment type="function">
    <text evidence="2">Catalyzes the condensation of isopentenyl diphosphate (IPP) with allylic pyrophosphates generating different type of terpenoids.</text>
</comment>
<name>A0A9D1LN28_9FIRM</name>
<dbReference type="PANTHER" id="PTHR10291:SF0">
    <property type="entry name" value="DEHYDRODOLICHYL DIPHOSPHATE SYNTHASE 2"/>
    <property type="match status" value="1"/>
</dbReference>
<dbReference type="CDD" id="cd00475">
    <property type="entry name" value="Cis_IPPS"/>
    <property type="match status" value="1"/>
</dbReference>
<feature type="binding site" evidence="2">
    <location>
        <position position="64"/>
    </location>
    <ligand>
        <name>substrate</name>
    </ligand>
</feature>
<dbReference type="NCBIfam" id="TIGR00055">
    <property type="entry name" value="uppS"/>
    <property type="match status" value="1"/>
</dbReference>
<comment type="caution">
    <text evidence="3">The sequence shown here is derived from an EMBL/GenBank/DDBJ whole genome shotgun (WGS) entry which is preliminary data.</text>
</comment>
<dbReference type="SUPFAM" id="SSF64005">
    <property type="entry name" value="Undecaprenyl diphosphate synthase"/>
    <property type="match status" value="1"/>
</dbReference>
<feature type="active site" evidence="2">
    <location>
        <position position="13"/>
    </location>
</feature>
<feature type="binding site" evidence="2">
    <location>
        <position position="18"/>
    </location>
    <ligand>
        <name>substrate</name>
    </ligand>
</feature>
<feature type="binding site" evidence="2">
    <location>
        <position position="30"/>
    </location>
    <ligand>
        <name>substrate</name>
    </ligand>
</feature>
<proteinExistence type="inferred from homology"/>
<dbReference type="Proteomes" id="UP000824070">
    <property type="component" value="Unassembled WGS sequence"/>
</dbReference>
<dbReference type="GO" id="GO:0016094">
    <property type="term" value="P:polyprenol biosynthetic process"/>
    <property type="evidence" value="ECO:0007669"/>
    <property type="project" value="TreeGrafter"/>
</dbReference>
<feature type="binding site" evidence="2">
    <location>
        <position position="181"/>
    </location>
    <ligand>
        <name>substrate</name>
    </ligand>
</feature>
<keyword evidence="2" id="KW-0479">Metal-binding</keyword>
<protein>
    <recommendedName>
        <fullName evidence="2">Isoprenyl transferase</fullName>
        <ecNumber evidence="2">2.5.1.-</ecNumber>
    </recommendedName>
</protein>
<dbReference type="InterPro" id="IPR036424">
    <property type="entry name" value="UPP_synth-like_sf"/>
</dbReference>
<reference evidence="3" key="2">
    <citation type="journal article" date="2021" name="PeerJ">
        <title>Extensive microbial diversity within the chicken gut microbiome revealed by metagenomics and culture.</title>
        <authorList>
            <person name="Gilroy R."/>
            <person name="Ravi A."/>
            <person name="Getino M."/>
            <person name="Pursley I."/>
            <person name="Horton D.L."/>
            <person name="Alikhan N.F."/>
            <person name="Baker D."/>
            <person name="Gharbi K."/>
            <person name="Hall N."/>
            <person name="Watson M."/>
            <person name="Adriaenssens E.M."/>
            <person name="Foster-Nyarko E."/>
            <person name="Jarju S."/>
            <person name="Secka A."/>
            <person name="Antonio M."/>
            <person name="Oren A."/>
            <person name="Chaudhuri R.R."/>
            <person name="La Ragione R."/>
            <person name="Hildebrand F."/>
            <person name="Pallen M.J."/>
        </authorList>
    </citation>
    <scope>NUCLEOTIDE SEQUENCE</scope>
    <source>
        <strain evidence="3">ChiGjej1B1-22543</strain>
    </source>
</reference>
<dbReference type="EMBL" id="DVMV01000008">
    <property type="protein sequence ID" value="HIU44835.1"/>
    <property type="molecule type" value="Genomic_DNA"/>
</dbReference>
<comment type="similarity">
    <text evidence="2">Belongs to the UPP synthase family.</text>
</comment>
<feature type="binding site" evidence="2">
    <location>
        <position position="200"/>
    </location>
    <ligand>
        <name>Mg(2+)</name>
        <dbReference type="ChEBI" id="CHEBI:18420"/>
    </ligand>
</feature>
<comment type="subunit">
    <text evidence="2">Homodimer.</text>
</comment>
<feature type="binding site" evidence="2">
    <location>
        <begin position="14"/>
        <end position="17"/>
    </location>
    <ligand>
        <name>substrate</name>
    </ligand>
</feature>
<dbReference type="GO" id="GO:0045547">
    <property type="term" value="F:ditrans,polycis-polyprenyl diphosphate synthase [(2E,6E)-farnesyl diphosphate specific] activity"/>
    <property type="evidence" value="ECO:0007669"/>
    <property type="project" value="TreeGrafter"/>
</dbReference>
<dbReference type="GO" id="GO:0000287">
    <property type="term" value="F:magnesium ion binding"/>
    <property type="evidence" value="ECO:0007669"/>
    <property type="project" value="UniProtKB-UniRule"/>
</dbReference>
<evidence type="ECO:0000256" key="2">
    <source>
        <dbReference type="HAMAP-Rule" id="MF_01139"/>
    </source>
</evidence>